<evidence type="ECO:0000313" key="2">
    <source>
        <dbReference type="Proteomes" id="UP001652600"/>
    </source>
</evidence>
<proteinExistence type="predicted"/>
<reference evidence="3" key="1">
    <citation type="submission" date="2025-08" db="UniProtKB">
        <authorList>
            <consortium name="RefSeq"/>
        </authorList>
    </citation>
    <scope>IDENTIFICATION</scope>
    <source>
        <tissue evidence="3">Stem</tissue>
    </source>
</reference>
<feature type="domain" description="UspA" evidence="1">
    <location>
        <begin position="6"/>
        <end position="159"/>
    </location>
</feature>
<dbReference type="GeneID" id="103501360"/>
<gene>
    <name evidence="3" type="primary">LOC103501360</name>
</gene>
<dbReference type="PRINTS" id="PR01438">
    <property type="entry name" value="UNVRSLSTRESS"/>
</dbReference>
<dbReference type="AlphaFoldDB" id="A0A1S3CIK6"/>
<dbReference type="CDD" id="cd23659">
    <property type="entry name" value="USP_At3g01520-like"/>
    <property type="match status" value="1"/>
</dbReference>
<dbReference type="Pfam" id="PF00582">
    <property type="entry name" value="Usp"/>
    <property type="match status" value="1"/>
</dbReference>
<dbReference type="SMR" id="A0A1S3CIK6"/>
<dbReference type="eggNOG" id="ENOG502S02B">
    <property type="taxonomic scope" value="Eukaryota"/>
</dbReference>
<dbReference type="FunFam" id="3.40.50.620:FF:000206">
    <property type="entry name" value="Universal stress protein family protein"/>
    <property type="match status" value="1"/>
</dbReference>
<accession>A0A1S3CIK6</accession>
<dbReference type="FunCoup" id="A0A1S3CIK6">
    <property type="interactions" value="83"/>
</dbReference>
<dbReference type="PANTHER" id="PTHR46100">
    <property type="entry name" value="IMP2'P"/>
    <property type="match status" value="1"/>
</dbReference>
<dbReference type="KEGG" id="cmo:103501360"/>
<dbReference type="RefSeq" id="XP_008463151.1">
    <property type="nucleotide sequence ID" value="XM_008464929.3"/>
</dbReference>
<dbReference type="InterPro" id="IPR006016">
    <property type="entry name" value="UspA"/>
</dbReference>
<organism evidence="2 3">
    <name type="scientific">Cucumis melo</name>
    <name type="common">Muskmelon</name>
    <dbReference type="NCBI Taxonomy" id="3656"/>
    <lineage>
        <taxon>Eukaryota</taxon>
        <taxon>Viridiplantae</taxon>
        <taxon>Streptophyta</taxon>
        <taxon>Embryophyta</taxon>
        <taxon>Tracheophyta</taxon>
        <taxon>Spermatophyta</taxon>
        <taxon>Magnoliopsida</taxon>
        <taxon>eudicotyledons</taxon>
        <taxon>Gunneridae</taxon>
        <taxon>Pentapetalae</taxon>
        <taxon>rosids</taxon>
        <taxon>fabids</taxon>
        <taxon>Cucurbitales</taxon>
        <taxon>Cucurbitaceae</taxon>
        <taxon>Benincaseae</taxon>
        <taxon>Cucumis</taxon>
    </lineage>
</organism>
<evidence type="ECO:0000259" key="1">
    <source>
        <dbReference type="Pfam" id="PF00582"/>
    </source>
</evidence>
<dbReference type="Proteomes" id="UP001652600">
    <property type="component" value="Chromosome 9"/>
</dbReference>
<dbReference type="SUPFAM" id="SSF52402">
    <property type="entry name" value="Adenine nucleotide alpha hydrolases-like"/>
    <property type="match status" value="1"/>
</dbReference>
<protein>
    <submittedName>
        <fullName evidence="3">Universal stress protein PHOS32</fullName>
    </submittedName>
</protein>
<evidence type="ECO:0000313" key="3">
    <source>
        <dbReference type="RefSeq" id="XP_008463151.1"/>
    </source>
</evidence>
<dbReference type="InterPro" id="IPR006015">
    <property type="entry name" value="Universal_stress_UspA"/>
</dbReference>
<dbReference type="InterPro" id="IPR014729">
    <property type="entry name" value="Rossmann-like_a/b/a_fold"/>
</dbReference>
<name>A0A1S3CIK6_CUCME</name>
<dbReference type="Gene3D" id="3.40.50.620">
    <property type="entry name" value="HUPs"/>
    <property type="match status" value="1"/>
</dbReference>
<dbReference type="InParanoid" id="A0A1S3CIK6"/>
<keyword evidence="2" id="KW-1185">Reference proteome</keyword>
<dbReference type="OrthoDB" id="843225at2759"/>
<sequence length="170" mass="18455">MENSENRRVGVAMDYSSTSKSALKWTANNLLKDGDHLVLIHVQPPNSDTPTKLLFQDTGSPLIPLEEFGEIKLEKQYGLSNDAEVLDILHNLATTKGVKVMAKVYWGDPREKLCEAVDDLNLHSLVLGSRGLGSIKKVLLGSVSNYVVKNASCPVTVVKGKPLALSNSKA</sequence>
<dbReference type="PANTHER" id="PTHR46100:SF1">
    <property type="entry name" value="OS02G0773200 PROTEIN"/>
    <property type="match status" value="1"/>
</dbReference>